<keyword evidence="5" id="KW-1185">Reference proteome</keyword>
<dbReference type="InterPro" id="IPR026371">
    <property type="entry name" value="PGF_CTERM"/>
</dbReference>
<protein>
    <submittedName>
        <fullName evidence="4">PGF-CTERM sorting domain-containing protein</fullName>
    </submittedName>
</protein>
<dbReference type="GO" id="GO:0005886">
    <property type="term" value="C:plasma membrane"/>
    <property type="evidence" value="ECO:0007669"/>
    <property type="project" value="UniProtKB-SubCell"/>
</dbReference>
<comment type="caution">
    <text evidence="4">The sequence shown here is derived from an EMBL/GenBank/DDBJ whole genome shotgun (WGS) entry which is preliminary data.</text>
</comment>
<evidence type="ECO:0000313" key="5">
    <source>
        <dbReference type="Proteomes" id="UP001597185"/>
    </source>
</evidence>
<gene>
    <name evidence="4" type="ORF">ACFR9T_07985</name>
</gene>
<feature type="transmembrane region" description="Helical" evidence="2">
    <location>
        <begin position="6"/>
        <end position="25"/>
    </location>
</feature>
<keyword evidence="2" id="KW-0812">Transmembrane</keyword>
<evidence type="ECO:0000256" key="2">
    <source>
        <dbReference type="SAM" id="Phobius"/>
    </source>
</evidence>
<keyword evidence="2" id="KW-1133">Transmembrane helix</keyword>
<keyword evidence="1" id="KW-0732">Signal</keyword>
<dbReference type="RefSeq" id="WP_379812108.1">
    <property type="nucleotide sequence ID" value="NZ_JBHUDB010000004.1"/>
</dbReference>
<evidence type="ECO:0000313" key="4">
    <source>
        <dbReference type="EMBL" id="MFD1570526.1"/>
    </source>
</evidence>
<keyword evidence="2" id="KW-0472">Membrane</keyword>
<evidence type="ECO:0000256" key="1">
    <source>
        <dbReference type="ARBA" id="ARBA00022729"/>
    </source>
</evidence>
<accession>A0ABD6BZP7</accession>
<dbReference type="EMBL" id="JBHUDB010000004">
    <property type="protein sequence ID" value="MFD1570526.1"/>
    <property type="molecule type" value="Genomic_DNA"/>
</dbReference>
<organism evidence="4 5">
    <name type="scientific">Halorubrum laminariae</name>
    <dbReference type="NCBI Taxonomy" id="1433523"/>
    <lineage>
        <taxon>Archaea</taxon>
        <taxon>Methanobacteriati</taxon>
        <taxon>Methanobacteriota</taxon>
        <taxon>Stenosarchaea group</taxon>
        <taxon>Halobacteria</taxon>
        <taxon>Halobacteriales</taxon>
        <taxon>Haloferacaceae</taxon>
        <taxon>Halorubrum</taxon>
    </lineage>
</organism>
<dbReference type="Pfam" id="PF18204">
    <property type="entry name" value="PGF-CTERM"/>
    <property type="match status" value="1"/>
</dbReference>
<dbReference type="NCBIfam" id="TIGR04126">
    <property type="entry name" value="PGF_CTERM"/>
    <property type="match status" value="1"/>
</dbReference>
<dbReference type="AlphaFoldDB" id="A0ABD6BZP7"/>
<proteinExistence type="predicted"/>
<dbReference type="Proteomes" id="UP001597185">
    <property type="component" value="Unassembled WGS sequence"/>
</dbReference>
<sequence>TDDGTPGFGALVALVALVAAALLATRRDN</sequence>
<name>A0ABD6BZP7_9EURY</name>
<feature type="domain" description="PGF-CTERM archaeal protein-sorting signal" evidence="3">
    <location>
        <begin position="5"/>
        <end position="27"/>
    </location>
</feature>
<evidence type="ECO:0000259" key="3">
    <source>
        <dbReference type="Pfam" id="PF18204"/>
    </source>
</evidence>
<dbReference type="GO" id="GO:0030115">
    <property type="term" value="C:S-layer"/>
    <property type="evidence" value="ECO:0007669"/>
    <property type="project" value="UniProtKB-SubCell"/>
</dbReference>
<reference evidence="4 5" key="1">
    <citation type="journal article" date="2019" name="Int. J. Syst. Evol. Microbiol.">
        <title>The Global Catalogue of Microorganisms (GCM) 10K type strain sequencing project: providing services to taxonomists for standard genome sequencing and annotation.</title>
        <authorList>
            <consortium name="The Broad Institute Genomics Platform"/>
            <consortium name="The Broad Institute Genome Sequencing Center for Infectious Disease"/>
            <person name="Wu L."/>
            <person name="Ma J."/>
        </authorList>
    </citation>
    <scope>NUCLEOTIDE SEQUENCE [LARGE SCALE GENOMIC DNA]</scope>
    <source>
        <strain evidence="4 5">CGMCC 1.12689</strain>
    </source>
</reference>
<feature type="non-terminal residue" evidence="4">
    <location>
        <position position="1"/>
    </location>
</feature>